<feature type="region of interest" description="Disordered" evidence="4">
    <location>
        <begin position="818"/>
        <end position="925"/>
    </location>
</feature>
<gene>
    <name evidence="6" type="ORF">IWX46DRAFT_640887</name>
</gene>
<dbReference type="PANTHER" id="PTHR46910">
    <property type="entry name" value="TRANSCRIPTION FACTOR PDR1"/>
    <property type="match status" value="1"/>
</dbReference>
<feature type="compositionally biased region" description="Polar residues" evidence="4">
    <location>
        <begin position="69"/>
        <end position="79"/>
    </location>
</feature>
<feature type="compositionally biased region" description="Polar residues" evidence="4">
    <location>
        <begin position="741"/>
        <end position="760"/>
    </location>
</feature>
<feature type="region of interest" description="Disordered" evidence="4">
    <location>
        <begin position="1"/>
        <end position="79"/>
    </location>
</feature>
<feature type="region of interest" description="Disordered" evidence="4">
    <location>
        <begin position="737"/>
        <end position="784"/>
    </location>
</feature>
<keyword evidence="3" id="KW-0175">Coiled coil</keyword>
<dbReference type="InterPro" id="IPR036864">
    <property type="entry name" value="Zn2-C6_fun-type_DNA-bd_sf"/>
</dbReference>
<feature type="domain" description="Zn(2)-C6 fungal-type" evidence="5">
    <location>
        <begin position="148"/>
        <end position="179"/>
    </location>
</feature>
<dbReference type="SMART" id="SM00906">
    <property type="entry name" value="Fungal_trans"/>
    <property type="match status" value="1"/>
</dbReference>
<dbReference type="SMART" id="SM00066">
    <property type="entry name" value="GAL4"/>
    <property type="match status" value="1"/>
</dbReference>
<name>A0ABR1MCT7_9PEZI</name>
<proteinExistence type="predicted"/>
<evidence type="ECO:0000313" key="7">
    <source>
        <dbReference type="Proteomes" id="UP001365128"/>
    </source>
</evidence>
<dbReference type="InterPro" id="IPR007219">
    <property type="entry name" value="XnlR_reg_dom"/>
</dbReference>
<dbReference type="CDD" id="cd00067">
    <property type="entry name" value="GAL4"/>
    <property type="match status" value="1"/>
</dbReference>
<evidence type="ECO:0000256" key="4">
    <source>
        <dbReference type="SAM" id="MobiDB-lite"/>
    </source>
</evidence>
<accession>A0ABR1MCT7</accession>
<organism evidence="6 7">
    <name type="scientific">Phyllosticta citricarpa</name>
    <dbReference type="NCBI Taxonomy" id="55181"/>
    <lineage>
        <taxon>Eukaryota</taxon>
        <taxon>Fungi</taxon>
        <taxon>Dikarya</taxon>
        <taxon>Ascomycota</taxon>
        <taxon>Pezizomycotina</taxon>
        <taxon>Dothideomycetes</taxon>
        <taxon>Dothideomycetes incertae sedis</taxon>
        <taxon>Botryosphaeriales</taxon>
        <taxon>Phyllostictaceae</taxon>
        <taxon>Phyllosticta</taxon>
    </lineage>
</organism>
<keyword evidence="7" id="KW-1185">Reference proteome</keyword>
<dbReference type="PANTHER" id="PTHR46910:SF1">
    <property type="entry name" value="MISCELLANEOUS ZN(II)2CYS6 TRANSCRIPTION FACTOR (EUROFUNG)-RELATED"/>
    <property type="match status" value="1"/>
</dbReference>
<dbReference type="PROSITE" id="PS00463">
    <property type="entry name" value="ZN2_CY6_FUNGAL_1"/>
    <property type="match status" value="1"/>
</dbReference>
<feature type="compositionally biased region" description="Low complexity" evidence="4">
    <location>
        <begin position="25"/>
        <end position="39"/>
    </location>
</feature>
<dbReference type="Pfam" id="PF00172">
    <property type="entry name" value="Zn_clus"/>
    <property type="match status" value="1"/>
</dbReference>
<dbReference type="InterPro" id="IPR050987">
    <property type="entry name" value="AtrR-like"/>
</dbReference>
<dbReference type="SUPFAM" id="SSF57701">
    <property type="entry name" value="Zn2/Cys6 DNA-binding domain"/>
    <property type="match status" value="1"/>
</dbReference>
<evidence type="ECO:0000259" key="5">
    <source>
        <dbReference type="PROSITE" id="PS50048"/>
    </source>
</evidence>
<feature type="compositionally biased region" description="Basic and acidic residues" evidence="4">
    <location>
        <begin position="761"/>
        <end position="775"/>
    </location>
</feature>
<evidence type="ECO:0000256" key="1">
    <source>
        <dbReference type="ARBA" id="ARBA00022723"/>
    </source>
</evidence>
<comment type="caution">
    <text evidence="6">The sequence shown here is derived from an EMBL/GenBank/DDBJ whole genome shotgun (WGS) entry which is preliminary data.</text>
</comment>
<feature type="compositionally biased region" description="Pro residues" evidence="4">
    <location>
        <begin position="864"/>
        <end position="874"/>
    </location>
</feature>
<feature type="compositionally biased region" description="Low complexity" evidence="4">
    <location>
        <begin position="905"/>
        <end position="917"/>
    </location>
</feature>
<feature type="region of interest" description="Disordered" evidence="4">
    <location>
        <begin position="92"/>
        <end position="125"/>
    </location>
</feature>
<dbReference type="Gene3D" id="4.10.240.10">
    <property type="entry name" value="Zn(2)-C6 fungal-type DNA-binding domain"/>
    <property type="match status" value="1"/>
</dbReference>
<feature type="coiled-coil region" evidence="3">
    <location>
        <begin position="186"/>
        <end position="213"/>
    </location>
</feature>
<protein>
    <submittedName>
        <fullName evidence="6">Fungal-specific transcription factor domain-containing protein</fullName>
    </submittedName>
</protein>
<evidence type="ECO:0000256" key="2">
    <source>
        <dbReference type="ARBA" id="ARBA00023242"/>
    </source>
</evidence>
<sequence length="925" mass="101686">MSDRKMDIPGSNSNPYSRTSHRPHTTSSHESSSNASPQSGIPPATSLFGLASSSSSSSTPRPHVLQMPSIPQQTIAQSPRSYTANAYPYSTYGASSTSPSTAAGSLSGSLHDQGNDTPMAAPGISSHLTASSLSAQKRAYRQRRKDPSCDACRERKVKCDATETSSCSECSSRNVKCQFTKETNRRMSSIKQVQDLQNQLVDAKQQIAQLKSMLSHGGAMDVRKQEPDMPTLNLPDIVPSSLQRQSPPQITNFHHVRKNIRIYGRGIFKAPPPVRPTVPPPLYPSSGALLPPKQTTDTVMARYYASFHFYGPLLHWPTFEVQVENLYKAGTFEGMPQIWVSLFFAVLACGTLHCLDAAPDQPRAEVEGKQFIDMAALAINTWSDDTTIDHACTTLLISHYLSEMNLRSAGWIWLGSAVRICQDLGLHKEGGEEGELFSPLEIEIRRRIWWTIYTWDRCSAIEAAKPLLVHDDDCEVAYPSPIEDHYLQRHGVLQSPHVHLRKTVQGVITVVRFLSQLQKTIKDPCVPRSALQTYDDYFRAVNSSFPEDMQANSEAYIDPVDVGPVLLLQIARFHLFRHNLNYRCHHRDRVDALTRCLEVAQVTARYMARCMVSPLALAEVPDDQALRGSTWQARLVCGTKHMLCTHLWRCTLMLCFRGDYVSALTLVRASATIGKARKVNIACGRNLAFFLDRLSERVSSGNVNQSLLELDEEMLAYVSGDLQSTEHAWVWGGAEPGGVKVTNNSNTSPGTTQTGASSRDANNETGREQQDRTMEDVDQQQQQSVPRLSFLLTDQETSEWGGWSRVERQVTNLLEDQRMRQQEQQQAQMSPAPYYRPSPHNAGKRIQLTPEISNAEPPVGLGAGPPPPPPPPAAAAPTASVGFATGAPTTLPPRSAGSSNGGSGATSTGTNSTSGSNRISIANII</sequence>
<dbReference type="PROSITE" id="PS50048">
    <property type="entry name" value="ZN2_CY6_FUNGAL_2"/>
    <property type="match status" value="1"/>
</dbReference>
<dbReference type="EMBL" id="JBBPDW010000016">
    <property type="protein sequence ID" value="KAK7545951.1"/>
    <property type="molecule type" value="Genomic_DNA"/>
</dbReference>
<dbReference type="InterPro" id="IPR001138">
    <property type="entry name" value="Zn2Cys6_DnaBD"/>
</dbReference>
<keyword evidence="2" id="KW-0539">Nucleus</keyword>
<reference evidence="6 7" key="1">
    <citation type="submission" date="2024-04" db="EMBL/GenBank/DDBJ databases">
        <title>Phyllosticta paracitricarpa is synonymous to the EU quarantine fungus P. citricarpa based on phylogenomic analyses.</title>
        <authorList>
            <consortium name="Lawrence Berkeley National Laboratory"/>
            <person name="Van Ingen-Buijs V.A."/>
            <person name="Van Westerhoven A.C."/>
            <person name="Haridas S."/>
            <person name="Skiadas P."/>
            <person name="Martin F."/>
            <person name="Groenewald J.Z."/>
            <person name="Crous P.W."/>
            <person name="Seidl M.F."/>
        </authorList>
    </citation>
    <scope>NUCLEOTIDE SEQUENCE [LARGE SCALE GENOMIC DNA]</scope>
    <source>
        <strain evidence="6 7">CBS 122670</strain>
    </source>
</reference>
<evidence type="ECO:0000256" key="3">
    <source>
        <dbReference type="SAM" id="Coils"/>
    </source>
</evidence>
<dbReference type="CDD" id="cd12148">
    <property type="entry name" value="fungal_TF_MHR"/>
    <property type="match status" value="1"/>
</dbReference>
<evidence type="ECO:0000313" key="6">
    <source>
        <dbReference type="EMBL" id="KAK7545951.1"/>
    </source>
</evidence>
<keyword evidence="1" id="KW-0479">Metal-binding</keyword>
<dbReference type="Proteomes" id="UP001365128">
    <property type="component" value="Unassembled WGS sequence"/>
</dbReference>
<feature type="compositionally biased region" description="Low complexity" evidence="4">
    <location>
        <begin position="92"/>
        <end position="110"/>
    </location>
</feature>
<dbReference type="Pfam" id="PF04082">
    <property type="entry name" value="Fungal_trans"/>
    <property type="match status" value="1"/>
</dbReference>